<evidence type="ECO:0000259" key="9">
    <source>
        <dbReference type="Pfam" id="PF17921"/>
    </source>
</evidence>
<evidence type="ECO:0000313" key="10">
    <source>
        <dbReference type="EMBL" id="KAK3523865.1"/>
    </source>
</evidence>
<evidence type="ECO:0000256" key="2">
    <source>
        <dbReference type="ARBA" id="ARBA00022695"/>
    </source>
</evidence>
<dbReference type="AlphaFoldDB" id="A0AAE0UY64"/>
<keyword evidence="5" id="KW-0378">Hydrolase</keyword>
<feature type="domain" description="Integrase zinc-binding" evidence="9">
    <location>
        <begin position="239"/>
        <end position="293"/>
    </location>
</feature>
<dbReference type="GO" id="GO:0003964">
    <property type="term" value="F:RNA-directed DNA polymerase activity"/>
    <property type="evidence" value="ECO:0007669"/>
    <property type="project" value="UniProtKB-KW"/>
</dbReference>
<evidence type="ECO:0000256" key="5">
    <source>
        <dbReference type="ARBA" id="ARBA00022801"/>
    </source>
</evidence>
<dbReference type="InterPro" id="IPR041373">
    <property type="entry name" value="RT_RNaseH"/>
</dbReference>
<keyword evidence="2" id="KW-0548">Nucleotidyltransferase</keyword>
<keyword evidence="11" id="KW-1185">Reference proteome</keyword>
<protein>
    <recommendedName>
        <fullName evidence="7">Gypsy retrotransposon integrase-like protein 1</fullName>
    </recommendedName>
</protein>
<dbReference type="InterPro" id="IPR050951">
    <property type="entry name" value="Retrovirus_Pol_polyprotein"/>
</dbReference>
<dbReference type="Pfam" id="PF17921">
    <property type="entry name" value="Integrase_H2C2"/>
    <property type="match status" value="1"/>
</dbReference>
<dbReference type="GO" id="GO:0016787">
    <property type="term" value="F:hydrolase activity"/>
    <property type="evidence" value="ECO:0007669"/>
    <property type="project" value="UniProtKB-KW"/>
</dbReference>
<dbReference type="Gene3D" id="3.10.20.370">
    <property type="match status" value="1"/>
</dbReference>
<dbReference type="InterPro" id="IPR043502">
    <property type="entry name" value="DNA/RNA_pol_sf"/>
</dbReference>
<accession>A0AAE0UY64</accession>
<keyword evidence="6" id="KW-0695">RNA-directed DNA polymerase</keyword>
<keyword evidence="1" id="KW-0808">Transferase</keyword>
<dbReference type="PANTHER" id="PTHR37984">
    <property type="entry name" value="PROTEIN CBG26694"/>
    <property type="match status" value="1"/>
</dbReference>
<evidence type="ECO:0000256" key="3">
    <source>
        <dbReference type="ARBA" id="ARBA00022722"/>
    </source>
</evidence>
<evidence type="ECO:0000256" key="1">
    <source>
        <dbReference type="ARBA" id="ARBA00022679"/>
    </source>
</evidence>
<evidence type="ECO:0000256" key="7">
    <source>
        <dbReference type="ARBA" id="ARBA00039658"/>
    </source>
</evidence>
<dbReference type="SUPFAM" id="SSF56672">
    <property type="entry name" value="DNA/RNA polymerases"/>
    <property type="match status" value="1"/>
</dbReference>
<dbReference type="Pfam" id="PF17917">
    <property type="entry name" value="RT_RNaseH"/>
    <property type="match status" value="1"/>
</dbReference>
<sequence length="343" mass="39296">MLLLQGLKPPDLYLPRKTYQVKVHIDNILIYSSSYDTHVTHVRKLNKSFTSAPILKHPDPSRPFIIEVDASSCGIGAILCQRHRTPGKVYPCAFFSHKLIPAESNYDVGNRELLSIKASLEEWRHWPEGACHPFLVLMDHRNLEYLRNAKWLNPHQARWALFFTRFQFSVSYCPGSRNGKADALSRHHDSTSTPSSPETIFHPSIVLMPIWWNLVEEIRRAQGNEPPPLACPPTKLYVPALWHSRVLQWVHEAPSSGHPGIQRTTTLVQERFWWPSMSQDVEDFVESCTTCAQVWTSRQLPMGLLEPLPVPNQSWSHMAVDFITDLQDSKGFNTILVEVGLFF</sequence>
<dbReference type="CDD" id="cd09274">
    <property type="entry name" value="RNase_HI_RT_Ty3"/>
    <property type="match status" value="1"/>
</dbReference>
<evidence type="ECO:0000313" key="11">
    <source>
        <dbReference type="Proteomes" id="UP001274896"/>
    </source>
</evidence>
<dbReference type="Proteomes" id="UP001274896">
    <property type="component" value="Unassembled WGS sequence"/>
</dbReference>
<name>A0AAE0UY64_9TELE</name>
<keyword evidence="3" id="KW-0540">Nuclease</keyword>
<gene>
    <name evidence="10" type="ORF">QTP70_011060</name>
</gene>
<keyword evidence="4" id="KW-0255">Endonuclease</keyword>
<dbReference type="FunFam" id="1.10.340.70:FF:000001">
    <property type="entry name" value="Retrovirus-related Pol polyprotein from transposon gypsy-like Protein"/>
    <property type="match status" value="1"/>
</dbReference>
<dbReference type="EMBL" id="JAUCMX010000014">
    <property type="protein sequence ID" value="KAK3523865.1"/>
    <property type="molecule type" value="Genomic_DNA"/>
</dbReference>
<dbReference type="Gene3D" id="1.10.340.70">
    <property type="match status" value="1"/>
</dbReference>
<evidence type="ECO:0000256" key="6">
    <source>
        <dbReference type="ARBA" id="ARBA00022918"/>
    </source>
</evidence>
<comment type="caution">
    <text evidence="10">The sequence shown here is derived from an EMBL/GenBank/DDBJ whole genome shotgun (WGS) entry which is preliminary data.</text>
</comment>
<reference evidence="10" key="1">
    <citation type="submission" date="2023-06" db="EMBL/GenBank/DDBJ databases">
        <title>Male Hemibagrus guttatus genome.</title>
        <authorList>
            <person name="Bian C."/>
        </authorList>
    </citation>
    <scope>NUCLEOTIDE SEQUENCE</scope>
    <source>
        <strain evidence="10">Male_cb2023</strain>
        <tissue evidence="10">Muscle</tissue>
    </source>
</reference>
<evidence type="ECO:0000259" key="8">
    <source>
        <dbReference type="Pfam" id="PF17917"/>
    </source>
</evidence>
<organism evidence="10 11">
    <name type="scientific">Hemibagrus guttatus</name>
    <dbReference type="NCBI Taxonomy" id="175788"/>
    <lineage>
        <taxon>Eukaryota</taxon>
        <taxon>Metazoa</taxon>
        <taxon>Chordata</taxon>
        <taxon>Craniata</taxon>
        <taxon>Vertebrata</taxon>
        <taxon>Euteleostomi</taxon>
        <taxon>Actinopterygii</taxon>
        <taxon>Neopterygii</taxon>
        <taxon>Teleostei</taxon>
        <taxon>Ostariophysi</taxon>
        <taxon>Siluriformes</taxon>
        <taxon>Bagridae</taxon>
        <taxon>Hemibagrus</taxon>
    </lineage>
</organism>
<dbReference type="PANTHER" id="PTHR37984:SF5">
    <property type="entry name" value="PROTEIN NYNRIN-LIKE"/>
    <property type="match status" value="1"/>
</dbReference>
<dbReference type="GO" id="GO:0004519">
    <property type="term" value="F:endonuclease activity"/>
    <property type="evidence" value="ECO:0007669"/>
    <property type="project" value="UniProtKB-KW"/>
</dbReference>
<proteinExistence type="predicted"/>
<feature type="domain" description="Reverse transcriptase RNase H-like" evidence="8">
    <location>
        <begin position="59"/>
        <end position="166"/>
    </location>
</feature>
<dbReference type="InterPro" id="IPR041588">
    <property type="entry name" value="Integrase_H2C2"/>
</dbReference>
<evidence type="ECO:0000256" key="4">
    <source>
        <dbReference type="ARBA" id="ARBA00022759"/>
    </source>
</evidence>